<dbReference type="Proteomes" id="UP000183263">
    <property type="component" value="Unassembled WGS sequence"/>
</dbReference>
<dbReference type="RefSeq" id="WP_072737023.1">
    <property type="nucleotide sequence ID" value="NZ_CP048813.1"/>
</dbReference>
<evidence type="ECO:0000313" key="6">
    <source>
        <dbReference type="EMBL" id="SDI01047.1"/>
    </source>
</evidence>
<dbReference type="GO" id="GO:0044341">
    <property type="term" value="P:sodium-dependent phosphate transport"/>
    <property type="evidence" value="ECO:0007669"/>
    <property type="project" value="InterPro"/>
</dbReference>
<gene>
    <name evidence="6" type="ORF">SAMN05444695_104296</name>
</gene>
<reference evidence="6 7" key="1">
    <citation type="submission" date="2016-10" db="EMBL/GenBank/DDBJ databases">
        <authorList>
            <person name="de Groot N.N."/>
        </authorList>
    </citation>
    <scope>NUCLEOTIDE SEQUENCE [LARGE SCALE GENOMIC DNA]</scope>
    <source>
        <strain evidence="6 7">DSM 44892</strain>
    </source>
</reference>
<name>A0A1G8H344_9NOCA</name>
<dbReference type="InterPro" id="IPR003841">
    <property type="entry name" value="Na/Pi_transpt"/>
</dbReference>
<protein>
    <submittedName>
        <fullName evidence="6">Solute carrier family 34 (Sodium-dependent phosphate cotransporter)</fullName>
    </submittedName>
</protein>
<dbReference type="AlphaFoldDB" id="A0A1G8H344"/>
<dbReference type="GO" id="GO:0005886">
    <property type="term" value="C:plasma membrane"/>
    <property type="evidence" value="ECO:0007669"/>
    <property type="project" value="UniProtKB-SubCell"/>
</dbReference>
<keyword evidence="4" id="KW-1133">Transmembrane helix</keyword>
<proteinExistence type="predicted"/>
<dbReference type="NCBIfam" id="NF037997">
    <property type="entry name" value="Na_Pi_symport"/>
    <property type="match status" value="1"/>
</dbReference>
<keyword evidence="2" id="KW-1003">Cell membrane</keyword>
<dbReference type="PANTHER" id="PTHR10010">
    <property type="entry name" value="SOLUTE CARRIER FAMILY 34 SODIUM PHOSPHATE , MEMBER 2-RELATED"/>
    <property type="match status" value="1"/>
</dbReference>
<evidence type="ECO:0000313" key="7">
    <source>
        <dbReference type="Proteomes" id="UP000183263"/>
    </source>
</evidence>
<dbReference type="Pfam" id="PF02690">
    <property type="entry name" value="Na_Pi_cotrans"/>
    <property type="match status" value="2"/>
</dbReference>
<keyword evidence="5" id="KW-0472">Membrane</keyword>
<evidence type="ECO:0000256" key="2">
    <source>
        <dbReference type="ARBA" id="ARBA00022475"/>
    </source>
</evidence>
<keyword evidence="3" id="KW-0812">Transmembrane</keyword>
<sequence length="407" mass="41977">MATPPLEGATESPSGASAALKGPLDYLGWSERSQKVINWLGIAFGIYTLITAVGLIGAGFKSATGGQAGELFQFASNPFIALMIGVLATVATQSSTTTTAITVGMVAGGLPIAIAVPVMLGANIGTTITSTLVSLGMVRDKDSFRRAFGAASIHDFYNLLAVAIFLPLELMFGILAKSSEWLANQTSGSDGGIIAAVFSGIGSTVQAFTTPGTAVVKWIAGPLPDPWFGIALILIGVALILLVITLIAKLLKLLMVGRAEKVLHTAIGRGPMSGIASGPIITVMVQSSSTTTSLVVPMAGSGIFTLRQVYPFTLGANIGTTATALIAAFGFSGVEATLALQGAYIHVLFNLFAITLIFGLPFLRPLPVMGAQWLANLAAEKKIYAAVWVLGVFIALPLVLIALSVLL</sequence>
<dbReference type="PANTHER" id="PTHR10010:SF46">
    <property type="entry name" value="SODIUM-DEPENDENT PHOSPHATE TRANSPORT PROTEIN 2B"/>
    <property type="match status" value="1"/>
</dbReference>
<dbReference type="GO" id="GO:0005436">
    <property type="term" value="F:sodium:phosphate symporter activity"/>
    <property type="evidence" value="ECO:0007669"/>
    <property type="project" value="InterPro"/>
</dbReference>
<evidence type="ECO:0000256" key="4">
    <source>
        <dbReference type="ARBA" id="ARBA00022989"/>
    </source>
</evidence>
<evidence type="ECO:0000256" key="3">
    <source>
        <dbReference type="ARBA" id="ARBA00022692"/>
    </source>
</evidence>
<keyword evidence="7" id="KW-1185">Reference proteome</keyword>
<dbReference type="OrthoDB" id="9763003at2"/>
<evidence type="ECO:0000256" key="5">
    <source>
        <dbReference type="ARBA" id="ARBA00023136"/>
    </source>
</evidence>
<evidence type="ECO:0000256" key="1">
    <source>
        <dbReference type="ARBA" id="ARBA00004651"/>
    </source>
</evidence>
<accession>A0A1G8H344</accession>
<comment type="subcellular location">
    <subcellularLocation>
        <location evidence="1">Cell membrane</location>
        <topology evidence="1">Multi-pass membrane protein</topology>
    </subcellularLocation>
</comment>
<organism evidence="6 7">
    <name type="scientific">Rhodococcus triatomae</name>
    <dbReference type="NCBI Taxonomy" id="300028"/>
    <lineage>
        <taxon>Bacteria</taxon>
        <taxon>Bacillati</taxon>
        <taxon>Actinomycetota</taxon>
        <taxon>Actinomycetes</taxon>
        <taxon>Mycobacteriales</taxon>
        <taxon>Nocardiaceae</taxon>
        <taxon>Rhodococcus</taxon>
    </lineage>
</organism>
<dbReference type="EMBL" id="FNDN01000004">
    <property type="protein sequence ID" value="SDI01047.1"/>
    <property type="molecule type" value="Genomic_DNA"/>
</dbReference>